<dbReference type="AlphaFoldDB" id="A0A1G6RD99"/>
<evidence type="ECO:0000256" key="4">
    <source>
        <dbReference type="ARBA" id="ARBA00023235"/>
    </source>
</evidence>
<accession>A0A1G6RD99</accession>
<dbReference type="InterPro" id="IPR016176">
    <property type="entry name" value="Cbl-dep_enz_cat"/>
</dbReference>
<dbReference type="EMBL" id="FMYP01000073">
    <property type="protein sequence ID" value="SDD02610.1"/>
    <property type="molecule type" value="Genomic_DNA"/>
</dbReference>
<dbReference type="SUPFAM" id="SSF52242">
    <property type="entry name" value="Cobalamin (vitamin B12)-binding domain"/>
    <property type="match status" value="1"/>
</dbReference>
<feature type="domain" description="Methylmalonyl-CoA mutase alpha/beta chain catalytic" evidence="6">
    <location>
        <begin position="122"/>
        <end position="460"/>
    </location>
</feature>
<dbReference type="GO" id="GO:0031419">
    <property type="term" value="F:cobalamin binding"/>
    <property type="evidence" value="ECO:0007669"/>
    <property type="project" value="UniProtKB-KW"/>
</dbReference>
<proteinExistence type="inferred from homology"/>
<evidence type="ECO:0000313" key="7">
    <source>
        <dbReference type="EMBL" id="SDD02610.1"/>
    </source>
</evidence>
<comment type="similarity">
    <text evidence="2">Belongs to the methylmalonyl-CoA mutase family.</text>
</comment>
<keyword evidence="5" id="KW-0170">Cobalt</keyword>
<reference evidence="7 8" key="1">
    <citation type="submission" date="2016-09" db="EMBL/GenBank/DDBJ databases">
        <authorList>
            <person name="Capua I."/>
            <person name="De Benedictis P."/>
            <person name="Joannis T."/>
            <person name="Lombin L.H."/>
            <person name="Cattoli G."/>
        </authorList>
    </citation>
    <scope>NUCLEOTIDE SEQUENCE [LARGE SCALE GENOMIC DNA]</scope>
    <source>
        <strain evidence="7 8">A7P-90m</strain>
    </source>
</reference>
<dbReference type="Gene3D" id="3.20.20.240">
    <property type="entry name" value="Methylmalonyl-CoA mutase"/>
    <property type="match status" value="1"/>
</dbReference>
<evidence type="ECO:0000256" key="3">
    <source>
        <dbReference type="ARBA" id="ARBA00022628"/>
    </source>
</evidence>
<organism evidence="7 8">
    <name type="scientific">Williamwhitmania taraxaci</name>
    <dbReference type="NCBI Taxonomy" id="1640674"/>
    <lineage>
        <taxon>Bacteria</taxon>
        <taxon>Pseudomonadati</taxon>
        <taxon>Bacteroidota</taxon>
        <taxon>Bacteroidia</taxon>
        <taxon>Bacteroidales</taxon>
        <taxon>Williamwhitmaniaceae</taxon>
        <taxon>Williamwhitmania</taxon>
    </lineage>
</organism>
<evidence type="ECO:0000259" key="6">
    <source>
        <dbReference type="Pfam" id="PF01642"/>
    </source>
</evidence>
<keyword evidence="3" id="KW-0846">Cobalamin</keyword>
<sequence>MAENKENKLFTEFPPVSTAEWEAVITADLKGADYEKKLVWKTIDGLSVRPYYRAEDMKNLKHLKYLPGQFPYVRSTKTNNSWLVRQDIDAGNVKDANAQALNVLMRGVDSLGFILDSKKGITAAEMETLLHEIDLPSVETNFVAGGASLAMLPLMVEYVKKHKINAAEVKGSVNYDPIRSLTLRGKFCQDQKQAFDAAKELIAAAKELPNYKVISVNGSMFHNSGSTTVQELAFSLAVATEYMSALTERGLSADAVASRIKFTYSTGTSYFLEIAKFRAARMLWAQIVEAYKPASKDSAKMIIHAETSRWNQSVYDPYVNLLRGTTEAMSAAIAGVDSLTVLPFDAPFRKSAEISERTARNTQIILKEECHFDKVVDPSAGSYYIEMLTASIAEEAWKLFKQVEEKGGYVKAFLGGFIQGQVEATAQKRDTNLATRRDILLGTNQYPNATESLEKEVTLDAVTRAKAEACTCTDCECARPLVPYRGAMAFEELRFRTEKSGKEPIAFMLTLGSLAFRRGRAQFSGNFFGCAGLRILDHNGYASVAEGVKAAIDAKAALVVICSSDEEYETLAPEAFEMLKGKAVFVVAGEPACRPELEAKGIKNFISVKSNVLETLKEYQKMLNI</sequence>
<dbReference type="PANTHER" id="PTHR48101">
    <property type="entry name" value="METHYLMALONYL-COA MUTASE, MITOCHONDRIAL-RELATED"/>
    <property type="match status" value="1"/>
</dbReference>
<dbReference type="PANTHER" id="PTHR48101:SF1">
    <property type="entry name" value="METHYLMALONYL-COA MUTASE, LARGE SUBUNIT"/>
    <property type="match status" value="1"/>
</dbReference>
<protein>
    <submittedName>
        <fullName evidence="7">Heterodimeric methylmalonyl-CoA mutase small subunit</fullName>
    </submittedName>
</protein>
<keyword evidence="4" id="KW-0413">Isomerase</keyword>
<feature type="domain" description="Methylmalonyl-CoA mutase alpha/beta chain catalytic" evidence="6">
    <location>
        <begin position="42"/>
        <end position="116"/>
    </location>
</feature>
<dbReference type="Gene3D" id="3.40.50.280">
    <property type="entry name" value="Cobalamin-binding domain"/>
    <property type="match status" value="1"/>
</dbReference>
<name>A0A1G6RD99_9BACT</name>
<evidence type="ECO:0000256" key="2">
    <source>
        <dbReference type="ARBA" id="ARBA00008465"/>
    </source>
</evidence>
<evidence type="ECO:0000256" key="5">
    <source>
        <dbReference type="ARBA" id="ARBA00023285"/>
    </source>
</evidence>
<dbReference type="STRING" id="1640674.SAMN05216323_10736"/>
<comment type="cofactor">
    <cofactor evidence="1">
        <name>adenosylcob(III)alamin</name>
        <dbReference type="ChEBI" id="CHEBI:18408"/>
    </cofactor>
</comment>
<dbReference type="OrthoDB" id="9762378at2"/>
<keyword evidence="8" id="KW-1185">Reference proteome</keyword>
<dbReference type="SUPFAM" id="SSF51703">
    <property type="entry name" value="Cobalamin (vitamin B12)-dependent enzymes"/>
    <property type="match status" value="1"/>
</dbReference>
<evidence type="ECO:0000313" key="8">
    <source>
        <dbReference type="Proteomes" id="UP000199452"/>
    </source>
</evidence>
<dbReference type="GO" id="GO:0016866">
    <property type="term" value="F:intramolecular transferase activity"/>
    <property type="evidence" value="ECO:0007669"/>
    <property type="project" value="InterPro"/>
</dbReference>
<dbReference type="InterPro" id="IPR036724">
    <property type="entry name" value="Cobalamin-bd_sf"/>
</dbReference>
<dbReference type="Pfam" id="PF01642">
    <property type="entry name" value="MM_CoA_mutase"/>
    <property type="match status" value="2"/>
</dbReference>
<evidence type="ECO:0000256" key="1">
    <source>
        <dbReference type="ARBA" id="ARBA00001922"/>
    </source>
</evidence>
<dbReference type="CDD" id="cd03677">
    <property type="entry name" value="MM_CoA_mutase_beta"/>
    <property type="match status" value="1"/>
</dbReference>
<dbReference type="GO" id="GO:0046872">
    <property type="term" value="F:metal ion binding"/>
    <property type="evidence" value="ECO:0007669"/>
    <property type="project" value="InterPro"/>
</dbReference>
<dbReference type="InterPro" id="IPR006099">
    <property type="entry name" value="MeMalonylCoA_mutase_a/b_cat"/>
</dbReference>
<dbReference type="Proteomes" id="UP000199452">
    <property type="component" value="Unassembled WGS sequence"/>
</dbReference>
<gene>
    <name evidence="7" type="ORF">SAMN05216323_10736</name>
</gene>
<dbReference type="RefSeq" id="WP_092440408.1">
    <property type="nucleotide sequence ID" value="NZ_FMYP01000073.1"/>
</dbReference>